<gene>
    <name evidence="2" type="ORF">SAMN04489716_4965</name>
</gene>
<dbReference type="STRING" id="113562.SAMN04489716_4965"/>
<sequence>MTPARFVLLESLCALAVACVSAYIGGRVHQRHREHHLRRAAFRNGFRHASAAFAARMAAGRRRPVIASPVGRPPRKKFSRPRPCAPRSRTFPFETGRS</sequence>
<dbReference type="Proteomes" id="UP000198688">
    <property type="component" value="Chromosome I"/>
</dbReference>
<dbReference type="AlphaFoldDB" id="A0A1H2BW29"/>
<reference evidence="2 3" key="1">
    <citation type="submission" date="2016-10" db="EMBL/GenBank/DDBJ databases">
        <authorList>
            <person name="de Groot N.N."/>
        </authorList>
    </citation>
    <scope>NUCLEOTIDE SEQUENCE [LARGE SCALE GENOMIC DNA]</scope>
    <source>
        <strain evidence="2 3">DSM 43941</strain>
    </source>
</reference>
<evidence type="ECO:0000313" key="2">
    <source>
        <dbReference type="EMBL" id="SDT62550.1"/>
    </source>
</evidence>
<dbReference type="RefSeq" id="WP_092546816.1">
    <property type="nucleotide sequence ID" value="NZ_BOMJ01000008.1"/>
</dbReference>
<accession>A0A1H2BW29</accession>
<feature type="region of interest" description="Disordered" evidence="1">
    <location>
        <begin position="64"/>
        <end position="98"/>
    </location>
</feature>
<proteinExistence type="predicted"/>
<organism evidence="2 3">
    <name type="scientific">Actinoplanes derwentensis</name>
    <dbReference type="NCBI Taxonomy" id="113562"/>
    <lineage>
        <taxon>Bacteria</taxon>
        <taxon>Bacillati</taxon>
        <taxon>Actinomycetota</taxon>
        <taxon>Actinomycetes</taxon>
        <taxon>Micromonosporales</taxon>
        <taxon>Micromonosporaceae</taxon>
        <taxon>Actinoplanes</taxon>
    </lineage>
</organism>
<evidence type="ECO:0000256" key="1">
    <source>
        <dbReference type="SAM" id="MobiDB-lite"/>
    </source>
</evidence>
<dbReference type="EMBL" id="LT629758">
    <property type="protein sequence ID" value="SDT62550.1"/>
    <property type="molecule type" value="Genomic_DNA"/>
</dbReference>
<keyword evidence="3" id="KW-1185">Reference proteome</keyword>
<protein>
    <submittedName>
        <fullName evidence="2">Uncharacterized protein</fullName>
    </submittedName>
</protein>
<evidence type="ECO:0000313" key="3">
    <source>
        <dbReference type="Proteomes" id="UP000198688"/>
    </source>
</evidence>
<name>A0A1H2BW29_9ACTN</name>